<proteinExistence type="predicted"/>
<protein>
    <submittedName>
        <fullName evidence="1">Uncharacterized protein</fullName>
    </submittedName>
</protein>
<evidence type="ECO:0000313" key="2">
    <source>
        <dbReference type="Proteomes" id="UP000309997"/>
    </source>
</evidence>
<keyword evidence="2" id="KW-1185">Reference proteome</keyword>
<dbReference type="EMBL" id="RCHU02000003">
    <property type="protein sequence ID" value="KAL3599146.1"/>
    <property type="molecule type" value="Genomic_DNA"/>
</dbReference>
<sequence>MVANCDPCRREYMACCLMFHGVAVPNEDVNVAVANIKTKGTVQFVPARFKCGIIYQPPSIVLVLGCDLARDGQAPDDRYELQPPVVYSLLLPSNNNNDQIGAFWAAFWFLNRLEKGPSDSLLIWQNLIAVFIFLTADLVKGQERRRFWLQEKIFFFIASSGVNYLSFHLEIRMEQFRQTGEVLGSLKALMVLQDDIQINQKQCCLLVNIFCLAFKTIAEEIKQNLKLEEKNTKWRPLEEPLKEVYRVFKEGELYVRRCLDNKDWWGKAISLHQNKDPVEFHIHNLLSCFPAVIEAVEIAGEISGLDQEEMTKKRTMLVKKYDRGWSDPKLFQWNFGKQYLVPREICRQMERAMREDRWLLIDTIKEKRRALPPGKSEHRLGELLLKKLNVLAPANGKLPPSSILLEAEDYQVRRRLGGNQHKEIQWLGENFALRHFFHDFEPLNSEISMLLSLSHPNIVQYLCGFYDEHKKECFLVMELMTKDFYSYIKENSSPKKRVLFPLPTVVDIMLQIARGMEFLHSRKIYVGDFNPSNVLLKPRKSTEGYFHVKVSGFGLTSVKNHSSRHSSPEPSPVDTCIWHAPEVLAEQEQARNASSRKYTEKADVYSFGMLCFQLLTGKLPFEDGHLQGDQMINNIRAGERPLFPSLSPKYLVSLTKKCWHTEPSYRPTFSSICRVLRYIKKFLVMNPNDGQPYIQSPPVDFCDLEAGFLKKCQGEATGDLPSVSQIPFQMFSYRLIEKEKTCVQIKFKNSEAVSEAASNGWDESNSVVEDHHVPAIDARSFTSDVKSVGFDMKSTFTEVPDRKIPSDLRKAETPATIEIIAMDATRAQHEDEMRESETIIQEQTSKLECIRRSLPKLSRAANQFPDAEIGQTPCHQHLESEFAALGQVQFSQLKPYVTQQVETVEQMTHLCAQRYCQANFAVSVYEYAFQKRL</sequence>
<evidence type="ECO:0000313" key="1">
    <source>
        <dbReference type="EMBL" id="KAL3599146.1"/>
    </source>
</evidence>
<gene>
    <name evidence="1" type="ORF">D5086_007064</name>
</gene>
<organism evidence="1 2">
    <name type="scientific">Populus alba</name>
    <name type="common">White poplar</name>
    <dbReference type="NCBI Taxonomy" id="43335"/>
    <lineage>
        <taxon>Eukaryota</taxon>
        <taxon>Viridiplantae</taxon>
        <taxon>Streptophyta</taxon>
        <taxon>Embryophyta</taxon>
        <taxon>Tracheophyta</taxon>
        <taxon>Spermatophyta</taxon>
        <taxon>Magnoliopsida</taxon>
        <taxon>eudicotyledons</taxon>
        <taxon>Gunneridae</taxon>
        <taxon>Pentapetalae</taxon>
        <taxon>rosids</taxon>
        <taxon>fabids</taxon>
        <taxon>Malpighiales</taxon>
        <taxon>Salicaceae</taxon>
        <taxon>Saliceae</taxon>
        <taxon>Populus</taxon>
    </lineage>
</organism>
<name>A0ACC4CN67_POPAL</name>
<comment type="caution">
    <text evidence="1">The sequence shown here is derived from an EMBL/GenBank/DDBJ whole genome shotgun (WGS) entry which is preliminary data.</text>
</comment>
<accession>A0ACC4CN67</accession>
<reference evidence="1 2" key="1">
    <citation type="journal article" date="2024" name="Plant Biotechnol. J.">
        <title>Genome and CRISPR/Cas9 system of a widespread forest tree (Populus alba) in the world.</title>
        <authorList>
            <person name="Liu Y.J."/>
            <person name="Jiang P.F."/>
            <person name="Han X.M."/>
            <person name="Li X.Y."/>
            <person name="Wang H.M."/>
            <person name="Wang Y.J."/>
            <person name="Wang X.X."/>
            <person name="Zeng Q.Y."/>
        </authorList>
    </citation>
    <scope>NUCLEOTIDE SEQUENCE [LARGE SCALE GENOMIC DNA]</scope>
    <source>
        <strain evidence="2">cv. PAL-ZL1</strain>
    </source>
</reference>
<dbReference type="Proteomes" id="UP000309997">
    <property type="component" value="Unassembled WGS sequence"/>
</dbReference>